<sequence length="121" mass="14105">MATDMRHISSSKSIGRIAANVAGVKNQTMEYIEDLSPAELEELKKSFKAAKSRHRLQRLKDKKLMQEEYAQHHKKNQEKQRKKKKKGEDEANFDKYIGQQFIEKWGDPEVLYNGIITKKQG</sequence>
<accession>A0AC34FUE0</accession>
<evidence type="ECO:0000313" key="2">
    <source>
        <dbReference type="WBParaSite" id="ES5_v2.g20872.t1"/>
    </source>
</evidence>
<organism evidence="1 2">
    <name type="scientific">Panagrolaimus sp. ES5</name>
    <dbReference type="NCBI Taxonomy" id="591445"/>
    <lineage>
        <taxon>Eukaryota</taxon>
        <taxon>Metazoa</taxon>
        <taxon>Ecdysozoa</taxon>
        <taxon>Nematoda</taxon>
        <taxon>Chromadorea</taxon>
        <taxon>Rhabditida</taxon>
        <taxon>Tylenchina</taxon>
        <taxon>Panagrolaimomorpha</taxon>
        <taxon>Panagrolaimoidea</taxon>
        <taxon>Panagrolaimidae</taxon>
        <taxon>Panagrolaimus</taxon>
    </lineage>
</organism>
<protein>
    <submittedName>
        <fullName evidence="2">Uncharacterized protein</fullName>
    </submittedName>
</protein>
<dbReference type="WBParaSite" id="ES5_v2.g20872.t1">
    <property type="protein sequence ID" value="ES5_v2.g20872.t1"/>
    <property type="gene ID" value="ES5_v2.g20872"/>
</dbReference>
<evidence type="ECO:0000313" key="1">
    <source>
        <dbReference type="Proteomes" id="UP000887579"/>
    </source>
</evidence>
<name>A0AC34FUE0_9BILA</name>
<dbReference type="Proteomes" id="UP000887579">
    <property type="component" value="Unplaced"/>
</dbReference>
<proteinExistence type="predicted"/>
<reference evidence="2" key="1">
    <citation type="submission" date="2022-11" db="UniProtKB">
        <authorList>
            <consortium name="WormBaseParasite"/>
        </authorList>
    </citation>
    <scope>IDENTIFICATION</scope>
</reference>